<evidence type="ECO:0000313" key="2">
    <source>
        <dbReference type="EMBL" id="CAB4546392.1"/>
    </source>
</evidence>
<feature type="transmembrane region" description="Helical" evidence="1">
    <location>
        <begin position="43"/>
        <end position="60"/>
    </location>
</feature>
<feature type="transmembrane region" description="Helical" evidence="1">
    <location>
        <begin position="101"/>
        <end position="121"/>
    </location>
</feature>
<proteinExistence type="predicted"/>
<accession>A0A6J6C547</accession>
<sequence>MVIELALLVMMIWVSWFDIRFHLIRNIDLLIICILLVPNFNNWLLGFSNLFLYLVINVIAKGGIGAGDIKLSFLLALQLGSFPSLLNSLSFTWILGGLFALVNRSPAIAFAPFMICGTYLARIL</sequence>
<dbReference type="EMBL" id="CAEZSS010000080">
    <property type="protein sequence ID" value="CAB4546392.1"/>
    <property type="molecule type" value="Genomic_DNA"/>
</dbReference>
<reference evidence="2" key="1">
    <citation type="submission" date="2020-05" db="EMBL/GenBank/DDBJ databases">
        <authorList>
            <person name="Chiriac C."/>
            <person name="Salcher M."/>
            <person name="Ghai R."/>
            <person name="Kavagutti S V."/>
        </authorList>
    </citation>
    <scope>NUCLEOTIDE SEQUENCE</scope>
</reference>
<keyword evidence="1" id="KW-1133">Transmembrane helix</keyword>
<evidence type="ECO:0000256" key="1">
    <source>
        <dbReference type="SAM" id="Phobius"/>
    </source>
</evidence>
<feature type="transmembrane region" description="Helical" evidence="1">
    <location>
        <begin position="72"/>
        <end position="95"/>
    </location>
</feature>
<name>A0A6J6C547_9ZZZZ</name>
<dbReference type="AlphaFoldDB" id="A0A6J6C547"/>
<organism evidence="2">
    <name type="scientific">freshwater metagenome</name>
    <dbReference type="NCBI Taxonomy" id="449393"/>
    <lineage>
        <taxon>unclassified sequences</taxon>
        <taxon>metagenomes</taxon>
        <taxon>ecological metagenomes</taxon>
    </lineage>
</organism>
<keyword evidence="1" id="KW-0472">Membrane</keyword>
<keyword evidence="1" id="KW-0812">Transmembrane</keyword>
<protein>
    <submittedName>
        <fullName evidence="2">Unannotated protein</fullName>
    </submittedName>
</protein>
<gene>
    <name evidence="2" type="ORF">UFOPK1505_00511</name>
</gene>